<keyword evidence="4" id="KW-0732">Signal</keyword>
<keyword evidence="6" id="KW-0084">Basement membrane</keyword>
<dbReference type="InterPro" id="IPR050440">
    <property type="entry name" value="Laminin/Netrin_ECM"/>
</dbReference>
<dbReference type="PANTHER" id="PTHR10574:SF444">
    <property type="entry name" value="BASEMENT MEMBRANE-SPECIFIC HEPARAN SULFATE PROTEOGLYCAN CORE PROTEIN"/>
    <property type="match status" value="1"/>
</dbReference>
<dbReference type="AlphaFoldDB" id="A0A914CLD5"/>
<comment type="caution">
    <text evidence="10">Lacks conserved residue(s) required for the propagation of feature annotation.</text>
</comment>
<feature type="domain" description="Laminin EGF-like" evidence="11">
    <location>
        <begin position="79"/>
        <end position="129"/>
    </location>
</feature>
<dbReference type="PANTHER" id="PTHR10574">
    <property type="entry name" value="NETRIN/LAMININ-RELATED"/>
    <property type="match status" value="1"/>
</dbReference>
<dbReference type="Proteomes" id="UP000887540">
    <property type="component" value="Unplaced"/>
</dbReference>
<keyword evidence="7 10" id="KW-1015">Disulfide bond</keyword>
<keyword evidence="12" id="KW-1185">Reference proteome</keyword>
<keyword evidence="2" id="KW-0964">Secreted</keyword>
<dbReference type="Pfam" id="PF24973">
    <property type="entry name" value="EGF_LMN_ATRN"/>
    <property type="match status" value="1"/>
</dbReference>
<dbReference type="GO" id="GO:0005604">
    <property type="term" value="C:basement membrane"/>
    <property type="evidence" value="ECO:0007669"/>
    <property type="project" value="UniProtKB-SubCell"/>
</dbReference>
<evidence type="ECO:0000256" key="6">
    <source>
        <dbReference type="ARBA" id="ARBA00022869"/>
    </source>
</evidence>
<evidence type="ECO:0000313" key="12">
    <source>
        <dbReference type="Proteomes" id="UP000887540"/>
    </source>
</evidence>
<keyword evidence="9 10" id="KW-0424">Laminin EGF-like domain</keyword>
<evidence type="ECO:0000256" key="10">
    <source>
        <dbReference type="PROSITE-ProRule" id="PRU00460"/>
    </source>
</evidence>
<sequence length="177" mass="19251">MHIYGLTLETAVPAKTTAEDVTTDVETTTRFPLKFLDHKMNSVEVCTCPEHFTGSSCERCVAGYRRVNEQLYDGRCEKCNCEGHSNECDPYSGACLNCNHNTTGPRCEQCLPGYYGNPSLGGELGACKQCACPTLENNHSPQCTLSQLVFEGAAAANQDEYVCTACDEGYDGAKCDM</sequence>
<dbReference type="Gene3D" id="2.10.25.10">
    <property type="entry name" value="Laminin"/>
    <property type="match status" value="2"/>
</dbReference>
<keyword evidence="5" id="KW-0677">Repeat</keyword>
<evidence type="ECO:0000256" key="9">
    <source>
        <dbReference type="ARBA" id="ARBA00023292"/>
    </source>
</evidence>
<dbReference type="CDD" id="cd00055">
    <property type="entry name" value="EGF_Lam"/>
    <property type="match status" value="1"/>
</dbReference>
<evidence type="ECO:0000256" key="8">
    <source>
        <dbReference type="ARBA" id="ARBA00023180"/>
    </source>
</evidence>
<evidence type="ECO:0000259" key="11">
    <source>
        <dbReference type="PROSITE" id="PS50027"/>
    </source>
</evidence>
<organism evidence="12 13">
    <name type="scientific">Acrobeloides nanus</name>
    <dbReference type="NCBI Taxonomy" id="290746"/>
    <lineage>
        <taxon>Eukaryota</taxon>
        <taxon>Metazoa</taxon>
        <taxon>Ecdysozoa</taxon>
        <taxon>Nematoda</taxon>
        <taxon>Chromadorea</taxon>
        <taxon>Rhabditida</taxon>
        <taxon>Tylenchina</taxon>
        <taxon>Cephalobomorpha</taxon>
        <taxon>Cephaloboidea</taxon>
        <taxon>Cephalobidae</taxon>
        <taxon>Acrobeloides</taxon>
    </lineage>
</organism>
<feature type="disulfide bond" evidence="10">
    <location>
        <begin position="98"/>
        <end position="107"/>
    </location>
</feature>
<evidence type="ECO:0000256" key="1">
    <source>
        <dbReference type="ARBA" id="ARBA00004302"/>
    </source>
</evidence>
<comment type="subcellular location">
    <subcellularLocation>
        <location evidence="1">Secreted</location>
        <location evidence="1">Extracellular space</location>
        <location evidence="1">Extracellular matrix</location>
        <location evidence="1">Basement membrane</location>
    </subcellularLocation>
</comment>
<evidence type="ECO:0000256" key="5">
    <source>
        <dbReference type="ARBA" id="ARBA00022737"/>
    </source>
</evidence>
<dbReference type="GO" id="GO:0009887">
    <property type="term" value="P:animal organ morphogenesis"/>
    <property type="evidence" value="ECO:0007669"/>
    <property type="project" value="TreeGrafter"/>
</dbReference>
<dbReference type="PROSITE" id="PS50027">
    <property type="entry name" value="EGF_LAM_2"/>
    <property type="match status" value="1"/>
</dbReference>
<dbReference type="WBParaSite" id="ACRNAN_scaffold12128.g27549.t1">
    <property type="protein sequence ID" value="ACRNAN_scaffold12128.g27549.t1"/>
    <property type="gene ID" value="ACRNAN_scaffold12128.g27549"/>
</dbReference>
<evidence type="ECO:0000256" key="7">
    <source>
        <dbReference type="ARBA" id="ARBA00023157"/>
    </source>
</evidence>
<name>A0A914CLD5_9BILA</name>
<dbReference type="SUPFAM" id="SSF57196">
    <property type="entry name" value="EGF/Laminin"/>
    <property type="match status" value="2"/>
</dbReference>
<dbReference type="PROSITE" id="PS01248">
    <property type="entry name" value="EGF_LAM_1"/>
    <property type="match status" value="1"/>
</dbReference>
<dbReference type="InterPro" id="IPR002049">
    <property type="entry name" value="LE_dom"/>
</dbReference>
<protein>
    <submittedName>
        <fullName evidence="13">Laminin EGF-like domain-containing protein</fullName>
    </submittedName>
</protein>
<evidence type="ECO:0000256" key="4">
    <source>
        <dbReference type="ARBA" id="ARBA00022729"/>
    </source>
</evidence>
<reference evidence="13" key="1">
    <citation type="submission" date="2022-11" db="UniProtKB">
        <authorList>
            <consortium name="WormBaseParasite"/>
        </authorList>
    </citation>
    <scope>IDENTIFICATION</scope>
</reference>
<proteinExistence type="predicted"/>
<dbReference type="GO" id="GO:0009888">
    <property type="term" value="P:tissue development"/>
    <property type="evidence" value="ECO:0007669"/>
    <property type="project" value="TreeGrafter"/>
</dbReference>
<dbReference type="InterPro" id="IPR056863">
    <property type="entry name" value="LMN_ATRN_NET-like_EGF"/>
</dbReference>
<accession>A0A914CLD5</accession>
<dbReference type="SMART" id="SM00180">
    <property type="entry name" value="EGF_Lam"/>
    <property type="match status" value="1"/>
</dbReference>
<keyword evidence="8" id="KW-0325">Glycoprotein</keyword>
<evidence type="ECO:0000313" key="13">
    <source>
        <dbReference type="WBParaSite" id="ACRNAN_scaffold12128.g27549.t1"/>
    </source>
</evidence>
<dbReference type="Pfam" id="PF00053">
    <property type="entry name" value="EGF_laminin"/>
    <property type="match status" value="1"/>
</dbReference>
<evidence type="ECO:0000256" key="3">
    <source>
        <dbReference type="ARBA" id="ARBA00022530"/>
    </source>
</evidence>
<evidence type="ECO:0000256" key="2">
    <source>
        <dbReference type="ARBA" id="ARBA00022525"/>
    </source>
</evidence>
<keyword evidence="3" id="KW-0272">Extracellular matrix</keyword>
<dbReference type="FunFam" id="2.10.25.10:FF:000106">
    <property type="entry name" value="Heparan sulfate proteoglycan 2"/>
    <property type="match status" value="1"/>
</dbReference>